<dbReference type="InterPro" id="IPR044925">
    <property type="entry name" value="His-Me_finger_sf"/>
</dbReference>
<evidence type="ECO:0000256" key="4">
    <source>
        <dbReference type="ARBA" id="ARBA00022723"/>
    </source>
</evidence>
<keyword evidence="6 10" id="KW-0378">Hydrolase</keyword>
<evidence type="ECO:0000259" key="11">
    <source>
        <dbReference type="SMART" id="SM00477"/>
    </source>
</evidence>
<name>A0A5C1QBS7_9SPIO</name>
<dbReference type="GO" id="GO:0003676">
    <property type="term" value="F:nucleic acid binding"/>
    <property type="evidence" value="ECO:0007669"/>
    <property type="project" value="InterPro"/>
</dbReference>
<dbReference type="Pfam" id="PF01223">
    <property type="entry name" value="Endonuclease_NS"/>
    <property type="match status" value="1"/>
</dbReference>
<dbReference type="SMART" id="SM00477">
    <property type="entry name" value="NUC"/>
    <property type="match status" value="1"/>
</dbReference>
<proteinExistence type="inferred from homology"/>
<reference evidence="13 14" key="1">
    <citation type="submission" date="2019-02" db="EMBL/GenBank/DDBJ databases">
        <authorList>
            <person name="Fomenkov A."/>
            <person name="Dubinina G."/>
            <person name="Grabovich M."/>
            <person name="Vincze T."/>
            <person name="Roberts R.J."/>
        </authorList>
    </citation>
    <scope>NUCLEOTIDE SEQUENCE [LARGE SCALE GENOMIC DNA]</scope>
    <source>
        <strain evidence="13 14">P</strain>
    </source>
</reference>
<dbReference type="InterPro" id="IPR020821">
    <property type="entry name" value="ENPP1-3/EXOG-like_nuc-like"/>
</dbReference>
<evidence type="ECO:0000256" key="7">
    <source>
        <dbReference type="ARBA" id="ARBA00022842"/>
    </source>
</evidence>
<accession>A0A5C1QBS7</accession>
<evidence type="ECO:0000256" key="8">
    <source>
        <dbReference type="PIRSR" id="PIRSR640255-1"/>
    </source>
</evidence>
<dbReference type="InterPro" id="IPR001604">
    <property type="entry name" value="Endo_G_ENPP1-like_dom"/>
</dbReference>
<dbReference type="PROSITE" id="PS01070">
    <property type="entry name" value="NUCLEASE_NON_SPEC"/>
    <property type="match status" value="1"/>
</dbReference>
<feature type="domain" description="DNA/RNA non-specific endonuclease/pyrophosphatase/phosphodiesterase" evidence="12">
    <location>
        <begin position="36"/>
        <end position="230"/>
    </location>
</feature>
<dbReference type="Gene3D" id="3.40.570.10">
    <property type="entry name" value="Extracellular Endonuclease, subunit A"/>
    <property type="match status" value="1"/>
</dbReference>
<dbReference type="OrthoDB" id="9770276at2"/>
<keyword evidence="14" id="KW-1185">Reference proteome</keyword>
<evidence type="ECO:0000256" key="3">
    <source>
        <dbReference type="ARBA" id="ARBA00022722"/>
    </source>
</evidence>
<feature type="domain" description="ENPP1-3/EXOG-like endonuclease/phosphodiesterase" evidence="11">
    <location>
        <begin position="37"/>
        <end position="230"/>
    </location>
</feature>
<feature type="binding site" evidence="9">
    <location>
        <position position="129"/>
    </location>
    <ligand>
        <name>Mg(2+)</name>
        <dbReference type="ChEBI" id="CHEBI:18420"/>
        <note>catalytic</note>
    </ligand>
</feature>
<evidence type="ECO:0000256" key="6">
    <source>
        <dbReference type="ARBA" id="ARBA00022801"/>
    </source>
</evidence>
<organism evidence="13 14">
    <name type="scientific">Thiospirochaeta perfilievii</name>
    <dbReference type="NCBI Taxonomy" id="252967"/>
    <lineage>
        <taxon>Bacteria</taxon>
        <taxon>Pseudomonadati</taxon>
        <taxon>Spirochaetota</taxon>
        <taxon>Spirochaetia</taxon>
        <taxon>Spirochaetales</taxon>
        <taxon>Spirochaetaceae</taxon>
        <taxon>Thiospirochaeta</taxon>
    </lineage>
</organism>
<sequence>MEYLNRIKLLVILLFTLSPIYSNNDFSPKATGRVFYKEFYSLQYNEEYEQADWVYYRLTKDMVYGDEKRRDSFKVDSDIETGSAALKDYKSSGFDRGHLVPAADMKISKKAMSESFYMSNMSPQRPGFNRGIWKKLESFVRFWAVENEELYIVTGPVFTEETYLTIGENRVGIPEYFYKVILDYKGEEIKAIGFLLPNKKSSIPIMKYALSVNDIEDLTGIDFFYNLPDDIEEFIEKDIDINLWPTDR</sequence>
<evidence type="ECO:0000313" key="14">
    <source>
        <dbReference type="Proteomes" id="UP000323824"/>
    </source>
</evidence>
<gene>
    <name evidence="13" type="ORF">EW093_02695</name>
</gene>
<evidence type="ECO:0000256" key="1">
    <source>
        <dbReference type="ARBA" id="ARBA00001946"/>
    </source>
</evidence>
<evidence type="ECO:0000259" key="12">
    <source>
        <dbReference type="SMART" id="SM00892"/>
    </source>
</evidence>
<keyword evidence="7" id="KW-0460">Magnesium</keyword>
<dbReference type="RefSeq" id="WP_149566910.1">
    <property type="nucleotide sequence ID" value="NZ_CP035807.1"/>
</dbReference>
<dbReference type="AlphaFoldDB" id="A0A5C1QBS7"/>
<evidence type="ECO:0000256" key="2">
    <source>
        <dbReference type="ARBA" id="ARBA00010052"/>
    </source>
</evidence>
<dbReference type="InterPro" id="IPR044929">
    <property type="entry name" value="DNA/RNA_non-sp_Endonuclease_sf"/>
</dbReference>
<dbReference type="PANTHER" id="PTHR13966:SF5">
    <property type="entry name" value="ENDONUCLEASE G, MITOCHONDRIAL"/>
    <property type="match status" value="1"/>
</dbReference>
<feature type="active site" description="Proton acceptor" evidence="8">
    <location>
        <position position="98"/>
    </location>
</feature>
<dbReference type="Proteomes" id="UP000323824">
    <property type="component" value="Chromosome"/>
</dbReference>
<dbReference type="CDD" id="cd00091">
    <property type="entry name" value="NUC"/>
    <property type="match status" value="1"/>
</dbReference>
<dbReference type="PANTHER" id="PTHR13966">
    <property type="entry name" value="ENDONUCLEASE RELATED"/>
    <property type="match status" value="1"/>
</dbReference>
<keyword evidence="4 9" id="KW-0479">Metal-binding</keyword>
<dbReference type="SMART" id="SM00892">
    <property type="entry name" value="Endonuclease_NS"/>
    <property type="match status" value="1"/>
</dbReference>
<dbReference type="InterPro" id="IPR040255">
    <property type="entry name" value="Non-specific_endonuclease"/>
</dbReference>
<dbReference type="EMBL" id="CP035807">
    <property type="protein sequence ID" value="QEN03652.1"/>
    <property type="molecule type" value="Genomic_DNA"/>
</dbReference>
<dbReference type="KEGG" id="sper:EW093_02695"/>
<dbReference type="InterPro" id="IPR018524">
    <property type="entry name" value="DNA/RNA_endonuclease_AS"/>
</dbReference>
<comment type="cofactor">
    <cofactor evidence="1 10">
        <name>Mg(2+)</name>
        <dbReference type="ChEBI" id="CHEBI:18420"/>
    </cofactor>
</comment>
<dbReference type="EC" id="3.1.30.-" evidence="10"/>
<reference evidence="13 14" key="2">
    <citation type="submission" date="2019-09" db="EMBL/GenBank/DDBJ databases">
        <title>Complete Genome Sequence and Methylome Analysis of free living Spirochaetas.</title>
        <authorList>
            <person name="Leshcheva N."/>
            <person name="Mikheeva N."/>
        </authorList>
    </citation>
    <scope>NUCLEOTIDE SEQUENCE [LARGE SCALE GENOMIC DNA]</scope>
    <source>
        <strain evidence="13 14">P</strain>
    </source>
</reference>
<protein>
    <recommendedName>
        <fullName evidence="10">Endonuclease</fullName>
        <ecNumber evidence="10">3.1.30.-</ecNumber>
    </recommendedName>
</protein>
<dbReference type="GO" id="GO:0016787">
    <property type="term" value="F:hydrolase activity"/>
    <property type="evidence" value="ECO:0007669"/>
    <property type="project" value="UniProtKB-KW"/>
</dbReference>
<evidence type="ECO:0000256" key="9">
    <source>
        <dbReference type="PIRSR" id="PIRSR640255-2"/>
    </source>
</evidence>
<evidence type="ECO:0000256" key="5">
    <source>
        <dbReference type="ARBA" id="ARBA00022759"/>
    </source>
</evidence>
<dbReference type="GO" id="GO:0004519">
    <property type="term" value="F:endonuclease activity"/>
    <property type="evidence" value="ECO:0007669"/>
    <property type="project" value="UniProtKB-UniRule"/>
</dbReference>
<dbReference type="GO" id="GO:0046872">
    <property type="term" value="F:metal ion binding"/>
    <property type="evidence" value="ECO:0007669"/>
    <property type="project" value="UniProtKB-KW"/>
</dbReference>
<keyword evidence="3 10" id="KW-0540">Nuclease</keyword>
<evidence type="ECO:0000256" key="10">
    <source>
        <dbReference type="RuleBase" id="RU366055"/>
    </source>
</evidence>
<comment type="similarity">
    <text evidence="2 10">Belongs to the DNA/RNA non-specific endonuclease family.</text>
</comment>
<keyword evidence="5 10" id="KW-0255">Endonuclease</keyword>
<dbReference type="SUPFAM" id="SSF54060">
    <property type="entry name" value="His-Me finger endonucleases"/>
    <property type="match status" value="1"/>
</dbReference>
<evidence type="ECO:0000313" key="13">
    <source>
        <dbReference type="EMBL" id="QEN03652.1"/>
    </source>
</evidence>